<dbReference type="CDD" id="cd03214">
    <property type="entry name" value="ABC_Iron-Siderophores_B12_Hemin"/>
    <property type="match status" value="1"/>
</dbReference>
<reference evidence="7 8" key="1">
    <citation type="submission" date="2017-09" db="EMBL/GenBank/DDBJ databases">
        <title>Biodiversity and function of Thalassospira species in the particle-attached aromatic-hydrocarbon-degrading consortia from the surface seawater of the China South Sea.</title>
        <authorList>
            <person name="Dong C."/>
            <person name="Lai Q."/>
            <person name="Shao Z."/>
        </authorList>
    </citation>
    <scope>NUCLEOTIDE SEQUENCE [LARGE SCALE GENOMIC DNA]</scope>
    <source>
        <strain evidence="7 8">139Z-12</strain>
    </source>
</reference>
<dbReference type="InterPro" id="IPR027417">
    <property type="entry name" value="P-loop_NTPase"/>
</dbReference>
<evidence type="ECO:0000259" key="6">
    <source>
        <dbReference type="PROSITE" id="PS50893"/>
    </source>
</evidence>
<keyword evidence="3 7" id="KW-0067">ATP-binding</keyword>
<dbReference type="EMBL" id="NXGX01000003">
    <property type="protein sequence ID" value="PKR59062.1"/>
    <property type="molecule type" value="Genomic_DNA"/>
</dbReference>
<evidence type="ECO:0000256" key="2">
    <source>
        <dbReference type="ARBA" id="ARBA00022741"/>
    </source>
</evidence>
<keyword evidence="2" id="KW-0547">Nucleotide-binding</keyword>
<dbReference type="Proteomes" id="UP000233332">
    <property type="component" value="Unassembled WGS sequence"/>
</dbReference>
<gene>
    <name evidence="7" type="ORF">COO92_09525</name>
</gene>
<comment type="function">
    <text evidence="5">Part of the ABC transporter complex HmuTUV involved in hemin import. Responsible for energy coupling to the transport system.</text>
</comment>
<dbReference type="InterPro" id="IPR003439">
    <property type="entry name" value="ABC_transporter-like_ATP-bd"/>
</dbReference>
<evidence type="ECO:0000313" key="8">
    <source>
        <dbReference type="Proteomes" id="UP000233332"/>
    </source>
</evidence>
<name>A0A2N3L8E9_9PROT</name>
<dbReference type="GO" id="GO:0016887">
    <property type="term" value="F:ATP hydrolysis activity"/>
    <property type="evidence" value="ECO:0007669"/>
    <property type="project" value="InterPro"/>
</dbReference>
<dbReference type="PROSITE" id="PS50893">
    <property type="entry name" value="ABC_TRANSPORTER_2"/>
    <property type="match status" value="1"/>
</dbReference>
<feature type="domain" description="ABC transporter" evidence="6">
    <location>
        <begin position="3"/>
        <end position="262"/>
    </location>
</feature>
<keyword evidence="4" id="KW-1278">Translocase</keyword>
<dbReference type="PANTHER" id="PTHR42794">
    <property type="entry name" value="HEMIN IMPORT ATP-BINDING PROTEIN HMUV"/>
    <property type="match status" value="1"/>
</dbReference>
<dbReference type="Gene3D" id="3.40.50.300">
    <property type="entry name" value="P-loop containing nucleotide triphosphate hydrolases"/>
    <property type="match status" value="1"/>
</dbReference>
<evidence type="ECO:0000256" key="5">
    <source>
        <dbReference type="ARBA" id="ARBA00037066"/>
    </source>
</evidence>
<dbReference type="RefSeq" id="WP_101301619.1">
    <property type="nucleotide sequence ID" value="NZ_NXGX01000003.1"/>
</dbReference>
<dbReference type="SUPFAM" id="SSF52540">
    <property type="entry name" value="P-loop containing nucleoside triphosphate hydrolases"/>
    <property type="match status" value="1"/>
</dbReference>
<protein>
    <submittedName>
        <fullName evidence="7">Heme ABC transporter ATP-binding protein</fullName>
    </submittedName>
</protein>
<dbReference type="PANTHER" id="PTHR42794:SF1">
    <property type="entry name" value="HEMIN IMPORT ATP-BINDING PROTEIN HMUV"/>
    <property type="match status" value="1"/>
</dbReference>
<sequence>MSLTAHNISFLARGRYLLRDISVSLVAGEVLAVLGPNGAGKSTLLKVLAGEHGVAHGTVTQNGRDVSKQPALTLAQERAVMPQATSMTFPFAVRDVVALGRSPFRKISTRKHDQTLVERAIALADIGHLADRAYPALSGGEKQRVHLARALVQVWGMDDSNLSETAPTNDKILAPKSDQARFMLLDEPTSGLDVAHQHALLSVARREARQNGVGVLMILHDFNQVTAYADRVAVLQGGEMVAQGAVGDVMTPDLLSTVFKSPIRAIPDPDGPEGAAVLVSQAASG</sequence>
<dbReference type="SMART" id="SM00382">
    <property type="entry name" value="AAA"/>
    <property type="match status" value="1"/>
</dbReference>
<accession>A0A2N3L8E9</accession>
<evidence type="ECO:0000256" key="3">
    <source>
        <dbReference type="ARBA" id="ARBA00022840"/>
    </source>
</evidence>
<proteinExistence type="predicted"/>
<keyword evidence="1" id="KW-0813">Transport</keyword>
<comment type="caution">
    <text evidence="7">The sequence shown here is derived from an EMBL/GenBank/DDBJ whole genome shotgun (WGS) entry which is preliminary data.</text>
</comment>
<evidence type="ECO:0000256" key="1">
    <source>
        <dbReference type="ARBA" id="ARBA00022448"/>
    </source>
</evidence>
<dbReference type="InterPro" id="IPR003593">
    <property type="entry name" value="AAA+_ATPase"/>
</dbReference>
<evidence type="ECO:0000313" key="7">
    <source>
        <dbReference type="EMBL" id="PKR59062.1"/>
    </source>
</evidence>
<organism evidence="7 8">
    <name type="scientific">Thalassospira lohafexi</name>
    <dbReference type="NCBI Taxonomy" id="744227"/>
    <lineage>
        <taxon>Bacteria</taxon>
        <taxon>Pseudomonadati</taxon>
        <taxon>Pseudomonadota</taxon>
        <taxon>Alphaproteobacteria</taxon>
        <taxon>Rhodospirillales</taxon>
        <taxon>Thalassospiraceae</taxon>
        <taxon>Thalassospira</taxon>
    </lineage>
</organism>
<dbReference type="GO" id="GO:0005524">
    <property type="term" value="F:ATP binding"/>
    <property type="evidence" value="ECO:0007669"/>
    <property type="project" value="UniProtKB-KW"/>
</dbReference>
<dbReference type="AlphaFoldDB" id="A0A2N3L8E9"/>
<evidence type="ECO:0000256" key="4">
    <source>
        <dbReference type="ARBA" id="ARBA00022967"/>
    </source>
</evidence>
<dbReference type="Pfam" id="PF00005">
    <property type="entry name" value="ABC_tran"/>
    <property type="match status" value="1"/>
</dbReference>
<keyword evidence="8" id="KW-1185">Reference proteome</keyword>